<evidence type="ECO:0000313" key="2">
    <source>
        <dbReference type="EMBL" id="KMT63880.1"/>
    </source>
</evidence>
<dbReference type="CDD" id="cd10936">
    <property type="entry name" value="CE4_DAC2"/>
    <property type="match status" value="1"/>
</dbReference>
<dbReference type="PANTHER" id="PTHR30105">
    <property type="entry name" value="UNCHARACTERIZED YIBQ-RELATED"/>
    <property type="match status" value="1"/>
</dbReference>
<feature type="signal peptide" evidence="1">
    <location>
        <begin position="1"/>
        <end position="19"/>
    </location>
</feature>
<dbReference type="InterPro" id="IPR006837">
    <property type="entry name" value="Divergent_DAC"/>
</dbReference>
<dbReference type="GO" id="GO:0005975">
    <property type="term" value="P:carbohydrate metabolic process"/>
    <property type="evidence" value="ECO:0007669"/>
    <property type="project" value="InterPro"/>
</dbReference>
<gene>
    <name evidence="2" type="ORF">XM47_17540</name>
</gene>
<evidence type="ECO:0008006" key="4">
    <source>
        <dbReference type="Google" id="ProtNLM"/>
    </source>
</evidence>
<sequence>MTSFTTILCLLASVQFVSADIAIIIDDVGYRSSDARLLNLPAEITLSILPNTPFGKNIANRAVAEGREIMLHLPMESSSGIKQEPGTILSTMTAEQIKQTLKLALDDFPHISGVNNHMGSKLTQLVQPLESIMSVLKQRDLYFVDSRTSKSSQALSVALSHGLTAHRRHVFLDNEIDQVAINRQLNKVLKMATKQQNVIAIGHPHPETIAVLEAFFAKYTANAIMLRRVSELQTKPYQTFASNTQVK</sequence>
<comment type="caution">
    <text evidence="2">The sequence shown here is derived from an EMBL/GenBank/DDBJ whole genome shotgun (WGS) entry which is preliminary data.</text>
</comment>
<keyword evidence="3" id="KW-1185">Reference proteome</keyword>
<name>A0A0J8GM79_9ALTE</name>
<dbReference type="PANTHER" id="PTHR30105:SF2">
    <property type="entry name" value="DIVERGENT POLYSACCHARIDE DEACETYLASE SUPERFAMILY"/>
    <property type="match status" value="1"/>
</dbReference>
<protein>
    <recommendedName>
        <fullName evidence="4">Divergent polysaccharide deacetylase family protein</fullName>
    </recommendedName>
</protein>
<dbReference type="Proteomes" id="UP000037600">
    <property type="component" value="Unassembled WGS sequence"/>
</dbReference>
<reference evidence="2 3" key="1">
    <citation type="submission" date="2015-04" db="EMBL/GenBank/DDBJ databases">
        <title>Draft Genome Sequence of the Novel Agar-Digesting Marine Bacterium Q1.</title>
        <authorList>
            <person name="Li Y."/>
            <person name="Li D."/>
            <person name="Chen G."/>
            <person name="Du Z."/>
        </authorList>
    </citation>
    <scope>NUCLEOTIDE SEQUENCE [LARGE SCALE GENOMIC DNA]</scope>
    <source>
        <strain evidence="2 3">Q1</strain>
    </source>
</reference>
<dbReference type="Pfam" id="PF04748">
    <property type="entry name" value="Polysacc_deac_2"/>
    <property type="match status" value="1"/>
</dbReference>
<keyword evidence="1" id="KW-0732">Signal</keyword>
<dbReference type="AlphaFoldDB" id="A0A0J8GM79"/>
<dbReference type="InterPro" id="IPR011330">
    <property type="entry name" value="Glyco_hydro/deAcase_b/a-brl"/>
</dbReference>
<evidence type="ECO:0000313" key="3">
    <source>
        <dbReference type="Proteomes" id="UP000037600"/>
    </source>
</evidence>
<organism evidence="2 3">
    <name type="scientific">Catenovulum maritimum</name>
    <dbReference type="NCBI Taxonomy" id="1513271"/>
    <lineage>
        <taxon>Bacteria</taxon>
        <taxon>Pseudomonadati</taxon>
        <taxon>Pseudomonadota</taxon>
        <taxon>Gammaproteobacteria</taxon>
        <taxon>Alteromonadales</taxon>
        <taxon>Alteromonadaceae</taxon>
        <taxon>Catenovulum</taxon>
    </lineage>
</organism>
<dbReference type="SUPFAM" id="SSF88713">
    <property type="entry name" value="Glycoside hydrolase/deacetylase"/>
    <property type="match status" value="1"/>
</dbReference>
<accession>A0A0J8GM79</accession>
<dbReference type="Gene3D" id="3.20.20.370">
    <property type="entry name" value="Glycoside hydrolase/deacetylase"/>
    <property type="match status" value="1"/>
</dbReference>
<dbReference type="STRING" id="1513271.XM47_17540"/>
<proteinExistence type="predicted"/>
<dbReference type="EMBL" id="LAZL01000039">
    <property type="protein sequence ID" value="KMT63880.1"/>
    <property type="molecule type" value="Genomic_DNA"/>
</dbReference>
<evidence type="ECO:0000256" key="1">
    <source>
        <dbReference type="SAM" id="SignalP"/>
    </source>
</evidence>
<feature type="chain" id="PRO_5005298387" description="Divergent polysaccharide deacetylase family protein" evidence="1">
    <location>
        <begin position="20"/>
        <end position="247"/>
    </location>
</feature>